<dbReference type="EMBL" id="JAUKVY010000034">
    <property type="protein sequence ID" value="MDO1537006.1"/>
    <property type="molecule type" value="Genomic_DNA"/>
</dbReference>
<proteinExistence type="predicted"/>
<evidence type="ECO:0000313" key="3">
    <source>
        <dbReference type="Proteomes" id="UP001169027"/>
    </source>
</evidence>
<evidence type="ECO:0000256" key="1">
    <source>
        <dbReference type="SAM" id="MobiDB-lite"/>
    </source>
</evidence>
<sequence>MTTRSVFDWNTGEPTVFLPLQTAANRRAAAAMVVDKARAAGIEPSVILGISRKSDERAAERRRYSPPVEGAAAGQRAADRRDALRRGSI</sequence>
<gene>
    <name evidence="2" type="ORF">Q2T77_32545</name>
</gene>
<feature type="compositionally biased region" description="Basic and acidic residues" evidence="1">
    <location>
        <begin position="77"/>
        <end position="89"/>
    </location>
</feature>
<feature type="region of interest" description="Disordered" evidence="1">
    <location>
        <begin position="51"/>
        <end position="89"/>
    </location>
</feature>
<feature type="compositionally biased region" description="Basic and acidic residues" evidence="1">
    <location>
        <begin position="52"/>
        <end position="63"/>
    </location>
</feature>
<protein>
    <submittedName>
        <fullName evidence="2">Uncharacterized protein</fullName>
    </submittedName>
</protein>
<comment type="caution">
    <text evidence="2">The sequence shown here is derived from an EMBL/GenBank/DDBJ whole genome shotgun (WGS) entry which is preliminary data.</text>
</comment>
<dbReference type="Proteomes" id="UP001169027">
    <property type="component" value="Unassembled WGS sequence"/>
</dbReference>
<accession>A0ABT8SHL0</accession>
<evidence type="ECO:0000313" key="2">
    <source>
        <dbReference type="EMBL" id="MDO1537006.1"/>
    </source>
</evidence>
<name>A0ABT8SHL0_9BURK</name>
<organism evidence="2 3">
    <name type="scientific">Variovorax ginsengisoli</name>
    <dbReference type="NCBI Taxonomy" id="363844"/>
    <lineage>
        <taxon>Bacteria</taxon>
        <taxon>Pseudomonadati</taxon>
        <taxon>Pseudomonadota</taxon>
        <taxon>Betaproteobacteria</taxon>
        <taxon>Burkholderiales</taxon>
        <taxon>Comamonadaceae</taxon>
        <taxon>Variovorax</taxon>
    </lineage>
</organism>
<keyword evidence="3" id="KW-1185">Reference proteome</keyword>
<reference evidence="2" key="1">
    <citation type="submission" date="2023-06" db="EMBL/GenBank/DDBJ databases">
        <authorList>
            <person name="Jiang Y."/>
            <person name="Liu Q."/>
        </authorList>
    </citation>
    <scope>NUCLEOTIDE SEQUENCE</scope>
    <source>
        <strain evidence="2">CGMCC 1.12090</strain>
    </source>
</reference>
<dbReference type="RefSeq" id="WP_301815242.1">
    <property type="nucleotide sequence ID" value="NZ_JAUJZH010000034.1"/>
</dbReference>